<proteinExistence type="predicted"/>
<keyword evidence="1" id="KW-0472">Membrane</keyword>
<dbReference type="InterPro" id="IPR012336">
    <property type="entry name" value="Thioredoxin-like_fold"/>
</dbReference>
<sequence>MSNSPSDYTPRPMSNRTTYALGALALVLIALIVVFAYRWGGNQQTEVRNDGYGTVRNEAVTAALHSDGGVRLGRPEAPKTIEIYEDPMCPSCGTLETLYGQEIAQKLDEGELAVRYRFVNFLDPKSSSGDYSTRAIAALQCVADTGSGVTYSKFHDTLFTTRQPDEGSELTDDELLTIATESGATGPARDCITGGARRGQVTDQAAATLDALSVALDGAAATPSVFDGTTKIDVNEPEWVQQLAP</sequence>
<gene>
    <name evidence="3" type="ORF">AB0H72_09835</name>
</gene>
<accession>A0ABV3F5K9</accession>
<evidence type="ECO:0000313" key="4">
    <source>
        <dbReference type="Proteomes" id="UP001551658"/>
    </source>
</evidence>
<dbReference type="InterPro" id="IPR036249">
    <property type="entry name" value="Thioredoxin-like_sf"/>
</dbReference>
<dbReference type="SUPFAM" id="SSF52833">
    <property type="entry name" value="Thioredoxin-like"/>
    <property type="match status" value="1"/>
</dbReference>
<dbReference type="Proteomes" id="UP001551658">
    <property type="component" value="Unassembled WGS sequence"/>
</dbReference>
<feature type="domain" description="Thioredoxin-like fold" evidence="2">
    <location>
        <begin position="67"/>
        <end position="236"/>
    </location>
</feature>
<name>A0ABV3F5K9_9NOCA</name>
<keyword evidence="4" id="KW-1185">Reference proteome</keyword>
<dbReference type="Pfam" id="PF13462">
    <property type="entry name" value="Thioredoxin_4"/>
    <property type="match status" value="1"/>
</dbReference>
<dbReference type="RefSeq" id="WP_357976403.1">
    <property type="nucleotide sequence ID" value="NZ_JBFAIH010000004.1"/>
</dbReference>
<keyword evidence="1" id="KW-0812">Transmembrane</keyword>
<protein>
    <submittedName>
        <fullName evidence="3">Thioredoxin domain-containing protein</fullName>
    </submittedName>
</protein>
<dbReference type="EMBL" id="JBFAIH010000004">
    <property type="protein sequence ID" value="MEV0362990.1"/>
    <property type="molecule type" value="Genomic_DNA"/>
</dbReference>
<feature type="transmembrane region" description="Helical" evidence="1">
    <location>
        <begin position="20"/>
        <end position="39"/>
    </location>
</feature>
<keyword evidence="1" id="KW-1133">Transmembrane helix</keyword>
<organism evidence="3 4">
    <name type="scientific">Nocardia fusca</name>
    <dbReference type="NCBI Taxonomy" id="941183"/>
    <lineage>
        <taxon>Bacteria</taxon>
        <taxon>Bacillati</taxon>
        <taxon>Actinomycetota</taxon>
        <taxon>Actinomycetes</taxon>
        <taxon>Mycobacteriales</taxon>
        <taxon>Nocardiaceae</taxon>
        <taxon>Nocardia</taxon>
    </lineage>
</organism>
<evidence type="ECO:0000313" key="3">
    <source>
        <dbReference type="EMBL" id="MEV0362990.1"/>
    </source>
</evidence>
<dbReference type="Gene3D" id="3.40.30.10">
    <property type="entry name" value="Glutaredoxin"/>
    <property type="match status" value="1"/>
</dbReference>
<evidence type="ECO:0000256" key="1">
    <source>
        <dbReference type="SAM" id="Phobius"/>
    </source>
</evidence>
<evidence type="ECO:0000259" key="2">
    <source>
        <dbReference type="Pfam" id="PF13462"/>
    </source>
</evidence>
<reference evidence="3 4" key="1">
    <citation type="submission" date="2024-06" db="EMBL/GenBank/DDBJ databases">
        <title>The Natural Products Discovery Center: Release of the First 8490 Sequenced Strains for Exploring Actinobacteria Biosynthetic Diversity.</title>
        <authorList>
            <person name="Kalkreuter E."/>
            <person name="Kautsar S.A."/>
            <person name="Yang D."/>
            <person name="Bader C.D."/>
            <person name="Teijaro C.N."/>
            <person name="Fluegel L."/>
            <person name="Davis C.M."/>
            <person name="Simpson J.R."/>
            <person name="Lauterbach L."/>
            <person name="Steele A.D."/>
            <person name="Gui C."/>
            <person name="Meng S."/>
            <person name="Li G."/>
            <person name="Viehrig K."/>
            <person name="Ye F."/>
            <person name="Su P."/>
            <person name="Kiefer A.F."/>
            <person name="Nichols A."/>
            <person name="Cepeda A.J."/>
            <person name="Yan W."/>
            <person name="Fan B."/>
            <person name="Jiang Y."/>
            <person name="Adhikari A."/>
            <person name="Zheng C.-J."/>
            <person name="Schuster L."/>
            <person name="Cowan T.M."/>
            <person name="Smanski M.J."/>
            <person name="Chevrette M.G."/>
            <person name="De Carvalho L.P.S."/>
            <person name="Shen B."/>
        </authorList>
    </citation>
    <scope>NUCLEOTIDE SEQUENCE [LARGE SCALE GENOMIC DNA]</scope>
    <source>
        <strain evidence="3 4">NPDC050671</strain>
    </source>
</reference>
<comment type="caution">
    <text evidence="3">The sequence shown here is derived from an EMBL/GenBank/DDBJ whole genome shotgun (WGS) entry which is preliminary data.</text>
</comment>